<gene>
    <name evidence="2" type="ORF">HNQ08_004379</name>
</gene>
<evidence type="ECO:0000313" key="2">
    <source>
        <dbReference type="EMBL" id="MBB5365258.1"/>
    </source>
</evidence>
<evidence type="ECO:0000313" key="3">
    <source>
        <dbReference type="Proteomes" id="UP000552709"/>
    </source>
</evidence>
<accession>A0A7W8JYQ1</accession>
<sequence length="83" mass="9387">MTHWLWRAADEYGAVLDGLLQTQRDTGATKSFLIRLLGKYTAPEAIHTDQLRSYSAPIRELLVLCPVEHQEGAYTARCNNLVK</sequence>
<dbReference type="Proteomes" id="UP000552709">
    <property type="component" value="Unassembled WGS sequence"/>
</dbReference>
<organism evidence="2 3">
    <name type="scientific">Deinococcus humi</name>
    <dbReference type="NCBI Taxonomy" id="662880"/>
    <lineage>
        <taxon>Bacteria</taxon>
        <taxon>Thermotogati</taxon>
        <taxon>Deinococcota</taxon>
        <taxon>Deinococci</taxon>
        <taxon>Deinococcales</taxon>
        <taxon>Deinococcaceae</taxon>
        <taxon>Deinococcus</taxon>
    </lineage>
</organism>
<comment type="caution">
    <text evidence="2">The sequence shown here is derived from an EMBL/GenBank/DDBJ whole genome shotgun (WGS) entry which is preliminary data.</text>
</comment>
<keyword evidence="3" id="KW-1185">Reference proteome</keyword>
<reference evidence="2 3" key="1">
    <citation type="submission" date="2020-08" db="EMBL/GenBank/DDBJ databases">
        <title>Genomic Encyclopedia of Type Strains, Phase IV (KMG-IV): sequencing the most valuable type-strain genomes for metagenomic binning, comparative biology and taxonomic classification.</title>
        <authorList>
            <person name="Goeker M."/>
        </authorList>
    </citation>
    <scope>NUCLEOTIDE SEQUENCE [LARGE SCALE GENOMIC DNA]</scope>
    <source>
        <strain evidence="2 3">DSM 27939</strain>
    </source>
</reference>
<feature type="domain" description="DDE" evidence="1">
    <location>
        <begin position="3"/>
        <end position="63"/>
    </location>
</feature>
<protein>
    <submittedName>
        <fullName evidence="2">Transposase-like protein</fullName>
    </submittedName>
</protein>
<dbReference type="AlphaFoldDB" id="A0A7W8JYQ1"/>
<dbReference type="Pfam" id="PF13610">
    <property type="entry name" value="DDE_Tnp_IS240"/>
    <property type="match status" value="1"/>
</dbReference>
<proteinExistence type="predicted"/>
<dbReference type="InterPro" id="IPR032874">
    <property type="entry name" value="DDE_dom"/>
</dbReference>
<dbReference type="EMBL" id="JACHFL010000016">
    <property type="protein sequence ID" value="MBB5365258.1"/>
    <property type="molecule type" value="Genomic_DNA"/>
</dbReference>
<name>A0A7W8JYQ1_9DEIO</name>
<evidence type="ECO:0000259" key="1">
    <source>
        <dbReference type="Pfam" id="PF13610"/>
    </source>
</evidence>